<feature type="region of interest" description="Disordered" evidence="1">
    <location>
        <begin position="1"/>
        <end position="99"/>
    </location>
</feature>
<feature type="region of interest" description="Disordered" evidence="1">
    <location>
        <begin position="367"/>
        <end position="434"/>
    </location>
</feature>
<organism evidence="2 4">
    <name type="scientific">Cercospora beticola</name>
    <name type="common">Sugarbeet leaf spot fungus</name>
    <dbReference type="NCBI Taxonomy" id="122368"/>
    <lineage>
        <taxon>Eukaryota</taxon>
        <taxon>Fungi</taxon>
        <taxon>Dikarya</taxon>
        <taxon>Ascomycota</taxon>
        <taxon>Pezizomycotina</taxon>
        <taxon>Dothideomycetes</taxon>
        <taxon>Dothideomycetidae</taxon>
        <taxon>Mycosphaerellales</taxon>
        <taxon>Mycosphaerellaceae</taxon>
        <taxon>Cercospora</taxon>
    </lineage>
</organism>
<dbReference type="EMBL" id="CP134189">
    <property type="protein sequence ID" value="WPB05520.1"/>
    <property type="molecule type" value="Genomic_DNA"/>
</dbReference>
<accession>A0A2G5HPJ4</accession>
<evidence type="ECO:0000313" key="5">
    <source>
        <dbReference type="Proteomes" id="UP001302367"/>
    </source>
</evidence>
<evidence type="ECO:0000313" key="3">
    <source>
        <dbReference type="EMBL" id="WPB05520.1"/>
    </source>
</evidence>
<evidence type="ECO:0000313" key="2">
    <source>
        <dbReference type="EMBL" id="PIA94466.1"/>
    </source>
</evidence>
<evidence type="ECO:0000256" key="1">
    <source>
        <dbReference type="SAM" id="MobiDB-lite"/>
    </source>
</evidence>
<proteinExistence type="predicted"/>
<evidence type="ECO:0000313" key="4">
    <source>
        <dbReference type="Proteomes" id="UP000230605"/>
    </source>
</evidence>
<reference evidence="3 5" key="2">
    <citation type="submission" date="2023-09" db="EMBL/GenBank/DDBJ databases">
        <title>Complete-Gapless Cercospora beticola genome.</title>
        <authorList>
            <person name="Wyatt N.A."/>
            <person name="Spanner R.E."/>
            <person name="Bolton M.D."/>
        </authorList>
    </citation>
    <scope>NUCLEOTIDE SEQUENCE [LARGE SCALE GENOMIC DNA]</scope>
    <source>
        <strain evidence="3">Cb09-40</strain>
    </source>
</reference>
<protein>
    <submittedName>
        <fullName evidence="2">Uncharacterized protein</fullName>
    </submittedName>
</protein>
<name>A0A2G5HPJ4_CERBT</name>
<reference evidence="2 4" key="1">
    <citation type="submission" date="2015-10" db="EMBL/GenBank/DDBJ databases">
        <title>The cercosporin biosynthetic gene cluster was horizontally transferred to several fungal lineages and shown to be expanded in Cercospora beticola based on microsynteny with recipient genomes.</title>
        <authorList>
            <person name="De Jonge R."/>
            <person name="Ebert M.K."/>
            <person name="Suttle J.C."/>
            <person name="Jurick Ii W.M."/>
            <person name="Secor G.A."/>
            <person name="Thomma B.P."/>
            <person name="Van De Peer Y."/>
            <person name="Bolton M.D."/>
        </authorList>
    </citation>
    <scope>NUCLEOTIDE SEQUENCE [LARGE SCALE GENOMIC DNA]</scope>
    <source>
        <strain evidence="2 4">09-40</strain>
    </source>
</reference>
<feature type="compositionally biased region" description="Basic residues" evidence="1">
    <location>
        <begin position="1"/>
        <end position="11"/>
    </location>
</feature>
<dbReference type="EMBL" id="LKMD01000104">
    <property type="protein sequence ID" value="PIA94466.1"/>
    <property type="molecule type" value="Genomic_DNA"/>
</dbReference>
<feature type="compositionally biased region" description="Polar residues" evidence="1">
    <location>
        <begin position="58"/>
        <end position="70"/>
    </location>
</feature>
<sequence>MAPRNRKRATKPKPGTLKRNVSFGEDRNGSTRISRPGTSPTTPPGRRYPLTSPPLTRFGTTTPKRSIDSSPQPPPPPKKFGLFNDPDNPLQGTAQDASEWVRSDYYWKPHREDPINDQTPTKKTQPSVPIMQGLGWEWETPFEYETPKRNNSRSPRVPRTPTKPNPYGTPEAYYGMPALPYFTGPPRPAFGDGLDILGNGIASPSRELDSAEWVKIRRLQNGLIVVEGEGVWQKLVDGETPQAGATSFNKKRANDTQYIPDTVWENHQITVLSNGNVVPKSPAGFEKIVHDSVRDDNGFILYAGLNGSGNDNKRKSPNDWKAKISAQGNPLWENKEMAVYRNGTLRFKSYGFFVEIFGLIPQLIQSGPPTPSPTQNKKFVSTRQSPVTPTPAVRVSKESSASARANKNRKSREKKGLAKLNAGRREKLPHVAKADFEVKRATRSKAKEQDEKFYALP</sequence>
<dbReference type="Proteomes" id="UP000230605">
    <property type="component" value="Chromosome 6"/>
</dbReference>
<feature type="compositionally biased region" description="Basic and acidic residues" evidence="1">
    <location>
        <begin position="423"/>
        <end position="434"/>
    </location>
</feature>
<dbReference type="AlphaFoldDB" id="A0A2G5HPJ4"/>
<dbReference type="OrthoDB" id="3640905at2759"/>
<dbReference type="Proteomes" id="UP001302367">
    <property type="component" value="Chromosome 6"/>
</dbReference>
<feature type="compositionally biased region" description="Polar residues" evidence="1">
    <location>
        <begin position="367"/>
        <end position="387"/>
    </location>
</feature>
<gene>
    <name evidence="2" type="ORF">CB0940_08925</name>
    <name evidence="3" type="ORF">RHO25_010173</name>
</gene>
<feature type="compositionally biased region" description="Low complexity" evidence="1">
    <location>
        <begin position="30"/>
        <end position="47"/>
    </location>
</feature>
<keyword evidence="5" id="KW-1185">Reference proteome</keyword>
<feature type="region of interest" description="Disordered" evidence="1">
    <location>
        <begin position="145"/>
        <end position="168"/>
    </location>
</feature>